<evidence type="ECO:0000313" key="3">
    <source>
        <dbReference type="Proteomes" id="UP000654075"/>
    </source>
</evidence>
<keyword evidence="3" id="KW-1185">Reference proteome</keyword>
<accession>A0A813HZU8</accession>
<feature type="region of interest" description="Disordered" evidence="1">
    <location>
        <begin position="56"/>
        <end position="83"/>
    </location>
</feature>
<comment type="caution">
    <text evidence="2">The sequence shown here is derived from an EMBL/GenBank/DDBJ whole genome shotgun (WGS) entry which is preliminary data.</text>
</comment>
<dbReference type="Proteomes" id="UP000654075">
    <property type="component" value="Unassembled WGS sequence"/>
</dbReference>
<gene>
    <name evidence="2" type="ORF">PGLA1383_LOCUS57543</name>
</gene>
<dbReference type="Gene3D" id="1.20.5.170">
    <property type="match status" value="1"/>
</dbReference>
<feature type="non-terminal residue" evidence="2">
    <location>
        <position position="83"/>
    </location>
</feature>
<evidence type="ECO:0000256" key="1">
    <source>
        <dbReference type="SAM" id="MobiDB-lite"/>
    </source>
</evidence>
<name>A0A813HZU8_POLGL</name>
<sequence length="83" mass="8902">AVGAAMPRFEELSREQIRGAVLDMQKGLSDLTRRLDSVCEENSLLREENALLKDSIDGRIEGGRTAPARSTGGGQEGKKSQGS</sequence>
<proteinExistence type="predicted"/>
<dbReference type="AlphaFoldDB" id="A0A813HZU8"/>
<organism evidence="2 3">
    <name type="scientific">Polarella glacialis</name>
    <name type="common">Dinoflagellate</name>
    <dbReference type="NCBI Taxonomy" id="89957"/>
    <lineage>
        <taxon>Eukaryota</taxon>
        <taxon>Sar</taxon>
        <taxon>Alveolata</taxon>
        <taxon>Dinophyceae</taxon>
        <taxon>Suessiales</taxon>
        <taxon>Suessiaceae</taxon>
        <taxon>Polarella</taxon>
    </lineage>
</organism>
<dbReference type="Pfam" id="PF10224">
    <property type="entry name" value="DUF2205"/>
    <property type="match status" value="1"/>
</dbReference>
<evidence type="ECO:0000313" key="2">
    <source>
        <dbReference type="EMBL" id="CAE8643176.1"/>
    </source>
</evidence>
<dbReference type="InterPro" id="IPR019357">
    <property type="entry name" value="SCOC"/>
</dbReference>
<protein>
    <recommendedName>
        <fullName evidence="4">BZIP transcription factor</fullName>
    </recommendedName>
</protein>
<evidence type="ECO:0008006" key="4">
    <source>
        <dbReference type="Google" id="ProtNLM"/>
    </source>
</evidence>
<reference evidence="2" key="1">
    <citation type="submission" date="2021-02" db="EMBL/GenBank/DDBJ databases">
        <authorList>
            <person name="Dougan E. K."/>
            <person name="Rhodes N."/>
            <person name="Thang M."/>
            <person name="Chan C."/>
        </authorList>
    </citation>
    <scope>NUCLEOTIDE SEQUENCE</scope>
</reference>
<dbReference type="EMBL" id="CAJNNV010033296">
    <property type="protein sequence ID" value="CAE8643176.1"/>
    <property type="molecule type" value="Genomic_DNA"/>
</dbReference>